<proteinExistence type="predicted"/>
<feature type="non-terminal residue" evidence="1">
    <location>
        <position position="1"/>
    </location>
</feature>
<accession>A0ACC1HJG4</accession>
<gene>
    <name evidence="1" type="ORF">EV182_007730</name>
</gene>
<comment type="caution">
    <text evidence="1">The sequence shown here is derived from an EMBL/GenBank/DDBJ whole genome shotgun (WGS) entry which is preliminary data.</text>
</comment>
<dbReference type="Proteomes" id="UP001145114">
    <property type="component" value="Unassembled WGS sequence"/>
</dbReference>
<sequence length="58" mass="6553">LSKHGVVIKQPSQWGKAEESIRAAFKKPIKPRFWQSLAQYGIITIEKAFQLGDNGKVK</sequence>
<organism evidence="1 2">
    <name type="scientific">Spiromyces aspiralis</name>
    <dbReference type="NCBI Taxonomy" id="68401"/>
    <lineage>
        <taxon>Eukaryota</taxon>
        <taxon>Fungi</taxon>
        <taxon>Fungi incertae sedis</taxon>
        <taxon>Zoopagomycota</taxon>
        <taxon>Kickxellomycotina</taxon>
        <taxon>Kickxellomycetes</taxon>
        <taxon>Kickxellales</taxon>
        <taxon>Kickxellaceae</taxon>
        <taxon>Spiromyces</taxon>
    </lineage>
</organism>
<feature type="non-terminal residue" evidence="1">
    <location>
        <position position="58"/>
    </location>
</feature>
<dbReference type="EMBL" id="JAMZIH010003695">
    <property type="protein sequence ID" value="KAJ1676664.1"/>
    <property type="molecule type" value="Genomic_DNA"/>
</dbReference>
<protein>
    <submittedName>
        <fullName evidence="1">Uncharacterized protein</fullName>
    </submittedName>
</protein>
<name>A0ACC1HJG4_9FUNG</name>
<keyword evidence="2" id="KW-1185">Reference proteome</keyword>
<evidence type="ECO:0000313" key="2">
    <source>
        <dbReference type="Proteomes" id="UP001145114"/>
    </source>
</evidence>
<evidence type="ECO:0000313" key="1">
    <source>
        <dbReference type="EMBL" id="KAJ1676664.1"/>
    </source>
</evidence>
<reference evidence="1" key="1">
    <citation type="submission" date="2022-06" db="EMBL/GenBank/DDBJ databases">
        <title>Phylogenomic reconstructions and comparative analyses of Kickxellomycotina fungi.</title>
        <authorList>
            <person name="Reynolds N.K."/>
            <person name="Stajich J.E."/>
            <person name="Barry K."/>
            <person name="Grigoriev I.V."/>
            <person name="Crous P."/>
            <person name="Smith M.E."/>
        </authorList>
    </citation>
    <scope>NUCLEOTIDE SEQUENCE</scope>
    <source>
        <strain evidence="1">RSA 2271</strain>
    </source>
</reference>